<dbReference type="Proteomes" id="UP000027265">
    <property type="component" value="Unassembled WGS sequence"/>
</dbReference>
<dbReference type="InParanoid" id="A0A067Q7C1"/>
<evidence type="ECO:0008006" key="4">
    <source>
        <dbReference type="Google" id="ProtNLM"/>
    </source>
</evidence>
<evidence type="ECO:0000256" key="1">
    <source>
        <dbReference type="SAM" id="SignalP"/>
    </source>
</evidence>
<sequence length="103" mass="11694">MFALRVVCVSFLFMISCCCHVQYWHHQRFPLPAIYSQTWPVATLQTIVGAKGCLPIGRHKSAAVNCRVKTVKSTFTLDFNNQWRALQQRSKLHPRETADAGSS</sequence>
<evidence type="ECO:0000313" key="2">
    <source>
        <dbReference type="EMBL" id="KDQ62918.1"/>
    </source>
</evidence>
<dbReference type="HOGENOM" id="CLU_2264141_0_0_1"/>
<dbReference type="EMBL" id="KL197710">
    <property type="protein sequence ID" value="KDQ62918.1"/>
    <property type="molecule type" value="Genomic_DNA"/>
</dbReference>
<organism evidence="2 3">
    <name type="scientific">Jaapia argillacea MUCL 33604</name>
    <dbReference type="NCBI Taxonomy" id="933084"/>
    <lineage>
        <taxon>Eukaryota</taxon>
        <taxon>Fungi</taxon>
        <taxon>Dikarya</taxon>
        <taxon>Basidiomycota</taxon>
        <taxon>Agaricomycotina</taxon>
        <taxon>Agaricomycetes</taxon>
        <taxon>Agaricomycetidae</taxon>
        <taxon>Jaapiales</taxon>
        <taxon>Jaapiaceae</taxon>
        <taxon>Jaapia</taxon>
    </lineage>
</organism>
<keyword evidence="1" id="KW-0732">Signal</keyword>
<feature type="chain" id="PRO_5001643792" description="Secreted protein" evidence="1">
    <location>
        <begin position="19"/>
        <end position="103"/>
    </location>
</feature>
<feature type="signal peptide" evidence="1">
    <location>
        <begin position="1"/>
        <end position="18"/>
    </location>
</feature>
<reference evidence="3" key="1">
    <citation type="journal article" date="2014" name="Proc. Natl. Acad. Sci. U.S.A.">
        <title>Extensive sampling of basidiomycete genomes demonstrates inadequacy of the white-rot/brown-rot paradigm for wood decay fungi.</title>
        <authorList>
            <person name="Riley R."/>
            <person name="Salamov A.A."/>
            <person name="Brown D.W."/>
            <person name="Nagy L.G."/>
            <person name="Floudas D."/>
            <person name="Held B.W."/>
            <person name="Levasseur A."/>
            <person name="Lombard V."/>
            <person name="Morin E."/>
            <person name="Otillar R."/>
            <person name="Lindquist E.A."/>
            <person name="Sun H."/>
            <person name="LaButti K.M."/>
            <person name="Schmutz J."/>
            <person name="Jabbour D."/>
            <person name="Luo H."/>
            <person name="Baker S.E."/>
            <person name="Pisabarro A.G."/>
            <person name="Walton J.D."/>
            <person name="Blanchette R.A."/>
            <person name="Henrissat B."/>
            <person name="Martin F."/>
            <person name="Cullen D."/>
            <person name="Hibbett D.S."/>
            <person name="Grigoriev I.V."/>
        </authorList>
    </citation>
    <scope>NUCLEOTIDE SEQUENCE [LARGE SCALE GENOMIC DNA]</scope>
    <source>
        <strain evidence="3">MUCL 33604</strain>
    </source>
</reference>
<dbReference type="AlphaFoldDB" id="A0A067Q7C1"/>
<dbReference type="PROSITE" id="PS51257">
    <property type="entry name" value="PROKAR_LIPOPROTEIN"/>
    <property type="match status" value="1"/>
</dbReference>
<proteinExistence type="predicted"/>
<gene>
    <name evidence="2" type="ORF">JAAARDRAFT_359738</name>
</gene>
<accession>A0A067Q7C1</accession>
<name>A0A067Q7C1_9AGAM</name>
<evidence type="ECO:0000313" key="3">
    <source>
        <dbReference type="Proteomes" id="UP000027265"/>
    </source>
</evidence>
<protein>
    <recommendedName>
        <fullName evidence="4">Secreted protein</fullName>
    </recommendedName>
</protein>
<keyword evidence="3" id="KW-1185">Reference proteome</keyword>